<dbReference type="FunFam" id="1.10.10.60:FF:001066">
    <property type="match status" value="1"/>
</dbReference>
<feature type="region of interest" description="Disordered" evidence="4">
    <location>
        <begin position="41"/>
        <end position="129"/>
    </location>
</feature>
<dbReference type="InterPro" id="IPR001356">
    <property type="entry name" value="HD"/>
</dbReference>
<evidence type="ECO:0000256" key="2">
    <source>
        <dbReference type="PROSITE-ProRule" id="PRU00108"/>
    </source>
</evidence>
<dbReference type="CDD" id="cd00086">
    <property type="entry name" value="homeodomain"/>
    <property type="match status" value="3"/>
</dbReference>
<evidence type="ECO:0000256" key="3">
    <source>
        <dbReference type="RuleBase" id="RU000682"/>
    </source>
</evidence>
<keyword evidence="2 3" id="KW-0238">DNA-binding</keyword>
<keyword evidence="2 3" id="KW-0371">Homeobox</keyword>
<feature type="DNA-binding region" description="Homeobox" evidence="2">
    <location>
        <begin position="212"/>
        <end position="284"/>
    </location>
</feature>
<evidence type="ECO:0000313" key="8">
    <source>
        <dbReference type="Proteomes" id="UP000001555"/>
    </source>
</evidence>
<gene>
    <name evidence="6" type="ORF">IscW_ISCW007941</name>
</gene>
<dbReference type="PaxDb" id="6945-B7PRM6"/>
<dbReference type="EMBL" id="ABJB010936377">
    <property type="status" value="NOT_ANNOTATED_CDS"/>
    <property type="molecule type" value="Genomic_DNA"/>
</dbReference>
<dbReference type="AlphaFoldDB" id="B7PRM6"/>
<sequence length="503" mass="55963">MVLKFTVEQVDLVRRLRDTGIGVKDIEIIFNKLADLEASLRKTCDGPPPSERAREPQLTAREVDNSVEDEDYSSSSSDSSTPSSPMPANTTFGTNTGIGTPLNGTPGADCTTVGGASSPEGTQHPSRRFQFRFTEPQLSVLRRAFASNPYPEDEEKEAIADTCNIAAINAGDFAHTNVTSVMVHTWFSNRRKDATRMLKSNRIMKNCTQHPSRRFQFRFTEPQLSVLRRAFASNPYPEDEEKEAIADTCNIAAINAGDFAHTNVTSVMVHTWFSNRRKDATRMLKSNRIMKNSLPMTVSLLPHEALRRLTRQRERFSFDRGHLGILEGHYQRNSYPNQVEKEAIAEECNAYTGAHGLDRCGPMTATNVNYWFANRRKRDFHRVDMSSPSVVGNNNGNNNAASHSLWNADLSLGGHGRIGMVKEEPPDYEATPYDQEVLPENGGMSWNIELDGRGGVIPNGCVGNGALNGHGVMSMGTETGPYPVKTEEDRWQLPPGNLQLDWR</sequence>
<evidence type="ECO:0000256" key="4">
    <source>
        <dbReference type="SAM" id="MobiDB-lite"/>
    </source>
</evidence>
<organism>
    <name type="scientific">Ixodes scapularis</name>
    <name type="common">Black-legged tick</name>
    <name type="synonym">Deer tick</name>
    <dbReference type="NCBI Taxonomy" id="6945"/>
    <lineage>
        <taxon>Eukaryota</taxon>
        <taxon>Metazoa</taxon>
        <taxon>Ecdysozoa</taxon>
        <taxon>Arthropoda</taxon>
        <taxon>Chelicerata</taxon>
        <taxon>Arachnida</taxon>
        <taxon>Acari</taxon>
        <taxon>Parasitiformes</taxon>
        <taxon>Ixodida</taxon>
        <taxon>Ixodoidea</taxon>
        <taxon>Ixodidae</taxon>
        <taxon>Ixodinae</taxon>
        <taxon>Ixodes</taxon>
    </lineage>
</organism>
<dbReference type="OrthoDB" id="6487232at2759"/>
<evidence type="ECO:0000259" key="5">
    <source>
        <dbReference type="PROSITE" id="PS50071"/>
    </source>
</evidence>
<evidence type="ECO:0000313" key="7">
    <source>
        <dbReference type="EnsemblMetazoa" id="ISCW007941-PA"/>
    </source>
</evidence>
<dbReference type="EnsemblMetazoa" id="ISCW007941-RA">
    <property type="protein sequence ID" value="ISCW007941-PA"/>
    <property type="gene ID" value="ISCW007941"/>
</dbReference>
<feature type="domain" description="Homeobox" evidence="5">
    <location>
        <begin position="210"/>
        <end position="283"/>
    </location>
</feature>
<evidence type="ECO:0000313" key="6">
    <source>
        <dbReference type="EMBL" id="EEC09248.1"/>
    </source>
</evidence>
<reference evidence="6 8" key="1">
    <citation type="submission" date="2008-03" db="EMBL/GenBank/DDBJ databases">
        <title>Annotation of Ixodes scapularis.</title>
        <authorList>
            <consortium name="Ixodes scapularis Genome Project Consortium"/>
            <person name="Caler E."/>
            <person name="Hannick L.I."/>
            <person name="Bidwell S."/>
            <person name="Joardar V."/>
            <person name="Thiagarajan M."/>
            <person name="Amedeo P."/>
            <person name="Galinsky K.J."/>
            <person name="Schobel S."/>
            <person name="Inman J."/>
            <person name="Hostetler J."/>
            <person name="Miller J."/>
            <person name="Hammond M."/>
            <person name="Megy K."/>
            <person name="Lawson D."/>
            <person name="Kodira C."/>
            <person name="Sutton G."/>
            <person name="Meyer J."/>
            <person name="Hill C.A."/>
            <person name="Birren B."/>
            <person name="Nene V."/>
            <person name="Collins F."/>
            <person name="Alarcon-Chaidez F."/>
            <person name="Wikel S."/>
            <person name="Strausberg R."/>
        </authorList>
    </citation>
    <scope>NUCLEOTIDE SEQUENCE [LARGE SCALE GENOMIC DNA]</scope>
    <source>
        <strain evidence="8">Wikel</strain>
        <strain evidence="6">Wikel colony</strain>
    </source>
</reference>
<feature type="DNA-binding region" description="Homeobox" evidence="2">
    <location>
        <begin position="311"/>
        <end position="383"/>
    </location>
</feature>
<reference evidence="7" key="2">
    <citation type="submission" date="2020-05" db="UniProtKB">
        <authorList>
            <consortium name="EnsemblMetazoa"/>
        </authorList>
    </citation>
    <scope>IDENTIFICATION</scope>
    <source>
        <strain evidence="7">wikel</strain>
    </source>
</reference>
<feature type="domain" description="Homeobox" evidence="5">
    <location>
        <begin position="309"/>
        <end position="382"/>
    </location>
</feature>
<accession>B7PRM6</accession>
<dbReference type="VEuPathDB" id="VectorBase:ISCW007941"/>
<dbReference type="GO" id="GO:0003691">
    <property type="term" value="F:double-stranded telomeric DNA binding"/>
    <property type="evidence" value="ECO:0007669"/>
    <property type="project" value="InterPro"/>
</dbReference>
<feature type="domain" description="Homeobox" evidence="5">
    <location>
        <begin position="124"/>
        <end position="197"/>
    </location>
</feature>
<dbReference type="Proteomes" id="UP000001555">
    <property type="component" value="Unassembled WGS sequence"/>
</dbReference>
<dbReference type="InterPro" id="IPR009057">
    <property type="entry name" value="Homeodomain-like_sf"/>
</dbReference>
<dbReference type="SMART" id="SM00389">
    <property type="entry name" value="HOX"/>
    <property type="match status" value="3"/>
</dbReference>
<dbReference type="SUPFAM" id="SSF46689">
    <property type="entry name" value="Homeodomain-like"/>
    <property type="match status" value="3"/>
</dbReference>
<protein>
    <recommendedName>
        <fullName evidence="5">Homeobox domain-containing protein</fullName>
    </recommendedName>
</protein>
<dbReference type="EMBL" id="ABJB010309777">
    <property type="status" value="NOT_ANNOTATED_CDS"/>
    <property type="molecule type" value="Genomic_DNA"/>
</dbReference>
<dbReference type="InterPro" id="IPR040363">
    <property type="entry name" value="HMBOX1"/>
</dbReference>
<name>B7PRM6_IXOSC</name>
<proteinExistence type="predicted"/>
<dbReference type="Gene3D" id="1.10.10.60">
    <property type="entry name" value="Homeodomain-like"/>
    <property type="match status" value="3"/>
</dbReference>
<dbReference type="VEuPathDB" id="VectorBase:ISCP_008142"/>
<dbReference type="PROSITE" id="PS50071">
    <property type="entry name" value="HOMEOBOX_2"/>
    <property type="match status" value="3"/>
</dbReference>
<dbReference type="EMBL" id="ABJB010870054">
    <property type="status" value="NOT_ANNOTATED_CDS"/>
    <property type="molecule type" value="Genomic_DNA"/>
</dbReference>
<dbReference type="VEuPathDB" id="VectorBase:ISCI007941"/>
<evidence type="ECO:0000256" key="1">
    <source>
        <dbReference type="ARBA" id="ARBA00004123"/>
    </source>
</evidence>
<dbReference type="InParanoid" id="B7PRM6"/>
<comment type="subcellular location">
    <subcellularLocation>
        <location evidence="1 2 3">Nucleus</location>
    </subcellularLocation>
</comment>
<feature type="DNA-binding region" description="Homeobox" evidence="2">
    <location>
        <begin position="126"/>
        <end position="198"/>
    </location>
</feature>
<dbReference type="PANTHER" id="PTHR14618">
    <property type="entry name" value="HOMEODOX-CONTAINING PROTEIN 1 HMBOX1"/>
    <property type="match status" value="1"/>
</dbReference>
<dbReference type="PANTHER" id="PTHR14618:SF0">
    <property type="entry name" value="HOMEOBOX-CONTAINING PROTEIN 1"/>
    <property type="match status" value="1"/>
</dbReference>
<keyword evidence="2 3" id="KW-0539">Nucleus</keyword>
<dbReference type="GO" id="GO:0005634">
    <property type="term" value="C:nucleus"/>
    <property type="evidence" value="ECO:0000318"/>
    <property type="project" value="GO_Central"/>
</dbReference>
<feature type="compositionally biased region" description="Low complexity" evidence="4">
    <location>
        <begin position="73"/>
        <end position="100"/>
    </location>
</feature>
<dbReference type="Pfam" id="PF00046">
    <property type="entry name" value="Homeodomain"/>
    <property type="match status" value="3"/>
</dbReference>
<dbReference type="STRING" id="6945.B7PRM6"/>
<dbReference type="HOGENOM" id="CLU_542162_0_0_1"/>
<keyword evidence="8" id="KW-1185">Reference proteome</keyword>
<dbReference type="EMBL" id="DS773663">
    <property type="protein sequence ID" value="EEC09248.1"/>
    <property type="molecule type" value="Genomic_DNA"/>
</dbReference>